<accession>A0AAW2XPL5</accession>
<organism evidence="1">
    <name type="scientific">Sesamum latifolium</name>
    <dbReference type="NCBI Taxonomy" id="2727402"/>
    <lineage>
        <taxon>Eukaryota</taxon>
        <taxon>Viridiplantae</taxon>
        <taxon>Streptophyta</taxon>
        <taxon>Embryophyta</taxon>
        <taxon>Tracheophyta</taxon>
        <taxon>Spermatophyta</taxon>
        <taxon>Magnoliopsida</taxon>
        <taxon>eudicotyledons</taxon>
        <taxon>Gunneridae</taxon>
        <taxon>Pentapetalae</taxon>
        <taxon>asterids</taxon>
        <taxon>lamiids</taxon>
        <taxon>Lamiales</taxon>
        <taxon>Pedaliaceae</taxon>
        <taxon>Sesamum</taxon>
    </lineage>
</organism>
<dbReference type="PANTHER" id="PTHR33116">
    <property type="entry name" value="REVERSE TRANSCRIPTASE ZINC-BINDING DOMAIN-CONTAINING PROTEIN-RELATED-RELATED"/>
    <property type="match status" value="1"/>
</dbReference>
<reference evidence="1" key="2">
    <citation type="journal article" date="2024" name="Plant">
        <title>Genomic evolution and insights into agronomic trait innovations of Sesamum species.</title>
        <authorList>
            <person name="Miao H."/>
            <person name="Wang L."/>
            <person name="Qu L."/>
            <person name="Liu H."/>
            <person name="Sun Y."/>
            <person name="Le M."/>
            <person name="Wang Q."/>
            <person name="Wei S."/>
            <person name="Zheng Y."/>
            <person name="Lin W."/>
            <person name="Duan Y."/>
            <person name="Cao H."/>
            <person name="Xiong S."/>
            <person name="Wang X."/>
            <person name="Wei L."/>
            <person name="Li C."/>
            <person name="Ma Q."/>
            <person name="Ju M."/>
            <person name="Zhao R."/>
            <person name="Li G."/>
            <person name="Mu C."/>
            <person name="Tian Q."/>
            <person name="Mei H."/>
            <person name="Zhang T."/>
            <person name="Gao T."/>
            <person name="Zhang H."/>
        </authorList>
    </citation>
    <scope>NUCLEOTIDE SEQUENCE</scope>
    <source>
        <strain evidence="1">KEN1</strain>
    </source>
</reference>
<evidence type="ECO:0000313" key="1">
    <source>
        <dbReference type="EMBL" id="KAL0455525.1"/>
    </source>
</evidence>
<gene>
    <name evidence="1" type="ORF">Slati_0891700</name>
</gene>
<dbReference type="PANTHER" id="PTHR33116:SF76">
    <property type="entry name" value="DUF4283 DOMAIN-CONTAINING PROTEIN"/>
    <property type="match status" value="1"/>
</dbReference>
<comment type="caution">
    <text evidence="1">The sequence shown here is derived from an EMBL/GenBank/DDBJ whole genome shotgun (WGS) entry which is preliminary data.</text>
</comment>
<sequence>MFLQPWARYVISREEGEAMVRPVEREEVKNAFFDIAEDKAPGPDGYSAGFYKAAWSVIGNELTDAIQDFFVSAEEQSVILFRDALQEFADLSGLHANVNKSQLILSKSASSVRHRLLTVLGFQEDLLVRYLGLPLISSRLTADDSLNVYWAIAFILPKGILKVIETRMRKFLWQGGRDSSVAKVAWVDVCKPLEEGGQGIRHLKPLNRALMSRHFWDLIQCNKSSIWVTWIINSGEGFWLWQDPWHPLGPLIHRFPSGPRVVGISLEAKVSVVIDEDGWNWPLITDIEHMEIVEQLPQLGNSNTIGWTSPGRVFSITEAYRLFQPPGPTVCWHGLLRGPFRIPRNCFILWLAILESVNTPGSAFGFWKRRYGSEYPSLVGNILSCGHRVGGEESTRGMLHLVHFSPQLFITFGCGPWLKPVSANEITPFRLPPRRVFASNTMYTVSGATKNNSLTPVQAQVSTDALIESENTARMSTTEPGETPEVFIGNIKLQTNTIDTVEEFMYSTRNTLHYNPPTNQKGEIVIRPSSDTVEKGSKCWTSTAWVTSSVENRISLNLNPLLVQHGQDCYRKWGGNTIVFMKDGKEIPTRVDVEYEWLPQQSGSDVASKDKGAVAMAESSKPPLLLVETVHSRNENTQALIPQPVVNTNADTCILNNATTEKGKSIVVSNSFGILDEDDAHPEAKSNMELNSYQQALIDAAHYLVFHDYDSFLESADDGDPIAGDDGMVDKGGTIVTFGDLVAARGGGRAQQPTARLDIVRREFNISEFLELAHKVIDDGDVSSMNALSALKENSAAAPIVEPGESLGLAKMMEDPCMGRTPLEENEVEVAAANGEVMVEVAEIAGTGGPGHEDAANTTTYLGSQIAGHGDRAVGGGMLRPGLTRNPYDLISFAV</sequence>
<reference evidence="1" key="1">
    <citation type="submission" date="2020-06" db="EMBL/GenBank/DDBJ databases">
        <authorList>
            <person name="Li T."/>
            <person name="Hu X."/>
            <person name="Zhang T."/>
            <person name="Song X."/>
            <person name="Zhang H."/>
            <person name="Dai N."/>
            <person name="Sheng W."/>
            <person name="Hou X."/>
            <person name="Wei L."/>
        </authorList>
    </citation>
    <scope>NUCLEOTIDE SEQUENCE</scope>
    <source>
        <strain evidence="1">KEN1</strain>
        <tissue evidence="1">Leaf</tissue>
    </source>
</reference>
<dbReference type="EMBL" id="JACGWN010000003">
    <property type="protein sequence ID" value="KAL0455525.1"/>
    <property type="molecule type" value="Genomic_DNA"/>
</dbReference>
<name>A0AAW2XPL5_9LAMI</name>
<dbReference type="AlphaFoldDB" id="A0AAW2XPL5"/>
<proteinExistence type="predicted"/>
<protein>
    <submittedName>
        <fullName evidence="1">Ribonuclease H protein</fullName>
    </submittedName>
</protein>